<sequence length="147" mass="17973">MISFLWIYFPKLTKLRHLFLLLYNLNGIHGDFCVFLLYSSISYILLFFFCPMLLLEETFYVVSDLLHIYVLQPLSTHTFSMKAMKGRGKKGRMEKRKKEKNKAMSHFFFKCFFLHFKNYRVKHSCYLYIHIYWSNYLFEAFFLSFKL</sequence>
<dbReference type="Proteomes" id="UP000593571">
    <property type="component" value="Unassembled WGS sequence"/>
</dbReference>
<organism evidence="2 3">
    <name type="scientific">Rousettus aegyptiacus</name>
    <name type="common">Egyptian fruit bat</name>
    <name type="synonym">Pteropus aegyptiacus</name>
    <dbReference type="NCBI Taxonomy" id="9407"/>
    <lineage>
        <taxon>Eukaryota</taxon>
        <taxon>Metazoa</taxon>
        <taxon>Chordata</taxon>
        <taxon>Craniata</taxon>
        <taxon>Vertebrata</taxon>
        <taxon>Euteleostomi</taxon>
        <taxon>Mammalia</taxon>
        <taxon>Eutheria</taxon>
        <taxon>Laurasiatheria</taxon>
        <taxon>Chiroptera</taxon>
        <taxon>Yinpterochiroptera</taxon>
        <taxon>Pteropodoidea</taxon>
        <taxon>Pteropodidae</taxon>
        <taxon>Rousettinae</taxon>
        <taxon>Rousettus</taxon>
    </lineage>
</organism>
<accession>A0A7J8EL13</accession>
<evidence type="ECO:0000256" key="1">
    <source>
        <dbReference type="SAM" id="Phobius"/>
    </source>
</evidence>
<dbReference type="AlphaFoldDB" id="A0A7J8EL13"/>
<protein>
    <submittedName>
        <fullName evidence="2">Uncharacterized protein</fullName>
    </submittedName>
</protein>
<dbReference type="EMBL" id="JACASE010000009">
    <property type="protein sequence ID" value="KAF6435752.1"/>
    <property type="molecule type" value="Genomic_DNA"/>
</dbReference>
<feature type="transmembrane region" description="Helical" evidence="1">
    <location>
        <begin position="126"/>
        <end position="145"/>
    </location>
</feature>
<evidence type="ECO:0000313" key="3">
    <source>
        <dbReference type="Proteomes" id="UP000593571"/>
    </source>
</evidence>
<keyword evidence="1" id="KW-0472">Membrane</keyword>
<proteinExistence type="predicted"/>
<keyword evidence="1" id="KW-0812">Transmembrane</keyword>
<name>A0A7J8EL13_ROUAE</name>
<comment type="caution">
    <text evidence="2">The sequence shown here is derived from an EMBL/GenBank/DDBJ whole genome shotgun (WGS) entry which is preliminary data.</text>
</comment>
<evidence type="ECO:0000313" key="2">
    <source>
        <dbReference type="EMBL" id="KAF6435752.1"/>
    </source>
</evidence>
<reference evidence="2 3" key="1">
    <citation type="journal article" date="2020" name="Nature">
        <title>Six reference-quality genomes reveal evolution of bat adaptations.</title>
        <authorList>
            <person name="Jebb D."/>
            <person name="Huang Z."/>
            <person name="Pippel M."/>
            <person name="Hughes G.M."/>
            <person name="Lavrichenko K."/>
            <person name="Devanna P."/>
            <person name="Winkler S."/>
            <person name="Jermiin L.S."/>
            <person name="Skirmuntt E.C."/>
            <person name="Katzourakis A."/>
            <person name="Burkitt-Gray L."/>
            <person name="Ray D.A."/>
            <person name="Sullivan K.A.M."/>
            <person name="Roscito J.G."/>
            <person name="Kirilenko B.M."/>
            <person name="Davalos L.M."/>
            <person name="Corthals A.P."/>
            <person name="Power M.L."/>
            <person name="Jones G."/>
            <person name="Ransome R.D."/>
            <person name="Dechmann D.K.N."/>
            <person name="Locatelli A.G."/>
            <person name="Puechmaille S.J."/>
            <person name="Fedrigo O."/>
            <person name="Jarvis E.D."/>
            <person name="Hiller M."/>
            <person name="Vernes S.C."/>
            <person name="Myers E.W."/>
            <person name="Teeling E.C."/>
        </authorList>
    </citation>
    <scope>NUCLEOTIDE SEQUENCE [LARGE SCALE GENOMIC DNA]</scope>
    <source>
        <strain evidence="2">MRouAeg1</strain>
        <tissue evidence="2">Muscle</tissue>
    </source>
</reference>
<gene>
    <name evidence="2" type="ORF">HJG63_012488</name>
</gene>
<keyword evidence="1" id="KW-1133">Transmembrane helix</keyword>
<keyword evidence="3" id="KW-1185">Reference proteome</keyword>
<feature type="transmembrane region" description="Helical" evidence="1">
    <location>
        <begin position="32"/>
        <end position="54"/>
    </location>
</feature>